<dbReference type="Pfam" id="PF00646">
    <property type="entry name" value="F-box"/>
    <property type="match status" value="1"/>
</dbReference>
<keyword evidence="5" id="KW-1185">Reference proteome</keyword>
<accession>A0A072V4P0</accession>
<dbReference type="SMART" id="SM00256">
    <property type="entry name" value="FBOX"/>
    <property type="match status" value="1"/>
</dbReference>
<dbReference type="InterPro" id="IPR011043">
    <property type="entry name" value="Gal_Oxase/kelch_b-propeller"/>
</dbReference>
<dbReference type="SUPFAM" id="SSF50965">
    <property type="entry name" value="Galactose oxidase, central domain"/>
    <property type="match status" value="1"/>
</dbReference>
<dbReference type="Proteomes" id="UP000002051">
    <property type="component" value="Chromosome 2"/>
</dbReference>
<dbReference type="OrthoDB" id="681455at2759"/>
<dbReference type="STRING" id="3880.A0A072V4P0"/>
<dbReference type="AlphaFoldDB" id="A0A072V4P0"/>
<organism evidence="2 5">
    <name type="scientific">Medicago truncatula</name>
    <name type="common">Barrel medic</name>
    <name type="synonym">Medicago tribuloides</name>
    <dbReference type="NCBI Taxonomy" id="3880"/>
    <lineage>
        <taxon>Eukaryota</taxon>
        <taxon>Viridiplantae</taxon>
        <taxon>Streptophyta</taxon>
        <taxon>Embryophyta</taxon>
        <taxon>Tracheophyta</taxon>
        <taxon>Spermatophyta</taxon>
        <taxon>Magnoliopsida</taxon>
        <taxon>eudicotyledons</taxon>
        <taxon>Gunneridae</taxon>
        <taxon>Pentapetalae</taxon>
        <taxon>rosids</taxon>
        <taxon>fabids</taxon>
        <taxon>Fabales</taxon>
        <taxon>Fabaceae</taxon>
        <taxon>Papilionoideae</taxon>
        <taxon>50 kb inversion clade</taxon>
        <taxon>NPAAA clade</taxon>
        <taxon>Hologalegina</taxon>
        <taxon>IRL clade</taxon>
        <taxon>Trifolieae</taxon>
        <taxon>Medicago</taxon>
    </lineage>
</organism>
<dbReference type="InterPro" id="IPR001810">
    <property type="entry name" value="F-box_dom"/>
</dbReference>
<dbReference type="PANTHER" id="PTHR31672">
    <property type="entry name" value="BNACNNG10540D PROTEIN"/>
    <property type="match status" value="1"/>
</dbReference>
<evidence type="ECO:0000313" key="6">
    <source>
        <dbReference type="Proteomes" id="UP000265566"/>
    </source>
</evidence>
<dbReference type="EMBL" id="CM001218">
    <property type="protein sequence ID" value="KEH36959.1"/>
    <property type="molecule type" value="Genomic_DNA"/>
</dbReference>
<dbReference type="CDD" id="cd22157">
    <property type="entry name" value="F-box_AtFBW1-like"/>
    <property type="match status" value="1"/>
</dbReference>
<reference evidence="4" key="3">
    <citation type="submission" date="2015-04" db="UniProtKB">
        <authorList>
            <consortium name="EnsemblPlants"/>
        </authorList>
    </citation>
    <scope>IDENTIFICATION</scope>
    <source>
        <strain evidence="4">cv. Jemalong A17</strain>
    </source>
</reference>
<dbReference type="NCBIfam" id="TIGR01640">
    <property type="entry name" value="F_box_assoc_1"/>
    <property type="match status" value="1"/>
</dbReference>
<dbReference type="HOGENOM" id="CLU_027176_1_2_1"/>
<dbReference type="InterPro" id="IPR036047">
    <property type="entry name" value="F-box-like_dom_sf"/>
</dbReference>
<reference evidence="3" key="5">
    <citation type="journal article" date="2018" name="Nat. Plants">
        <title>Whole-genome landscape of Medicago truncatula symbiotic genes.</title>
        <authorList>
            <person name="Pecrix Y."/>
            <person name="Gamas P."/>
            <person name="Carrere S."/>
        </authorList>
    </citation>
    <scope>NUCLEOTIDE SEQUENCE</scope>
    <source>
        <tissue evidence="3">Leaves</tissue>
    </source>
</reference>
<name>A0A072V4P0_MEDTR</name>
<reference evidence="6" key="4">
    <citation type="journal article" date="2018" name="Nat. Plants">
        <title>Whole-genome landscape of Medicago truncatula symbiotic genes.</title>
        <authorList>
            <person name="Pecrix Y."/>
            <person name="Staton S.E."/>
            <person name="Sallet E."/>
            <person name="Lelandais-Briere C."/>
            <person name="Moreau S."/>
            <person name="Carrere S."/>
            <person name="Blein T."/>
            <person name="Jardinaud M.F."/>
            <person name="Latrasse D."/>
            <person name="Zouine M."/>
            <person name="Zahm M."/>
            <person name="Kreplak J."/>
            <person name="Mayjonade B."/>
            <person name="Satge C."/>
            <person name="Perez M."/>
            <person name="Cauet S."/>
            <person name="Marande W."/>
            <person name="Chantry-Darmon C."/>
            <person name="Lopez-Roques C."/>
            <person name="Bouchez O."/>
            <person name="Berard A."/>
            <person name="Debelle F."/>
            <person name="Munos S."/>
            <person name="Bendahmane A."/>
            <person name="Berges H."/>
            <person name="Niebel A."/>
            <person name="Buitink J."/>
            <person name="Frugier F."/>
            <person name="Benhamed M."/>
            <person name="Crespi M."/>
            <person name="Gouzy J."/>
            <person name="Gamas P."/>
        </authorList>
    </citation>
    <scope>NUCLEOTIDE SEQUENCE [LARGE SCALE GENOMIC DNA]</scope>
    <source>
        <strain evidence="6">cv. Jemalong A17</strain>
    </source>
</reference>
<dbReference type="Proteomes" id="UP000265566">
    <property type="component" value="Chromosome 2"/>
</dbReference>
<dbReference type="KEGG" id="mtr:25488040"/>
<protein>
    <submittedName>
        <fullName evidence="2">F-box and associated interaction domain protein</fullName>
    </submittedName>
    <submittedName>
        <fullName evidence="3">Putative F-box domain, galactose oxidase/kelch, beta-propeller, F-box associated interaction</fullName>
    </submittedName>
</protein>
<reference evidence="2 5" key="1">
    <citation type="journal article" date="2011" name="Nature">
        <title>The Medicago genome provides insight into the evolution of rhizobial symbioses.</title>
        <authorList>
            <person name="Young N.D."/>
            <person name="Debelle F."/>
            <person name="Oldroyd G.E."/>
            <person name="Geurts R."/>
            <person name="Cannon S.B."/>
            <person name="Udvardi M.K."/>
            <person name="Benedito V.A."/>
            <person name="Mayer K.F."/>
            <person name="Gouzy J."/>
            <person name="Schoof H."/>
            <person name="Van de Peer Y."/>
            <person name="Proost S."/>
            <person name="Cook D.R."/>
            <person name="Meyers B.C."/>
            <person name="Spannagl M."/>
            <person name="Cheung F."/>
            <person name="De Mita S."/>
            <person name="Krishnakumar V."/>
            <person name="Gundlach H."/>
            <person name="Zhou S."/>
            <person name="Mudge J."/>
            <person name="Bharti A.K."/>
            <person name="Murray J.D."/>
            <person name="Naoumkina M.A."/>
            <person name="Rosen B."/>
            <person name="Silverstein K.A."/>
            <person name="Tang H."/>
            <person name="Rombauts S."/>
            <person name="Zhao P.X."/>
            <person name="Zhou P."/>
            <person name="Barbe V."/>
            <person name="Bardou P."/>
            <person name="Bechner M."/>
            <person name="Bellec A."/>
            <person name="Berger A."/>
            <person name="Berges H."/>
            <person name="Bidwell S."/>
            <person name="Bisseling T."/>
            <person name="Choisne N."/>
            <person name="Couloux A."/>
            <person name="Denny R."/>
            <person name="Deshpande S."/>
            <person name="Dai X."/>
            <person name="Doyle J.J."/>
            <person name="Dudez A.M."/>
            <person name="Farmer A.D."/>
            <person name="Fouteau S."/>
            <person name="Franken C."/>
            <person name="Gibelin C."/>
            <person name="Gish J."/>
            <person name="Goldstein S."/>
            <person name="Gonzalez A.J."/>
            <person name="Green P.J."/>
            <person name="Hallab A."/>
            <person name="Hartog M."/>
            <person name="Hua A."/>
            <person name="Humphray S.J."/>
            <person name="Jeong D.H."/>
            <person name="Jing Y."/>
            <person name="Jocker A."/>
            <person name="Kenton S.M."/>
            <person name="Kim D.J."/>
            <person name="Klee K."/>
            <person name="Lai H."/>
            <person name="Lang C."/>
            <person name="Lin S."/>
            <person name="Macmil S.L."/>
            <person name="Magdelenat G."/>
            <person name="Matthews L."/>
            <person name="McCorrison J."/>
            <person name="Monaghan E.L."/>
            <person name="Mun J.H."/>
            <person name="Najar F.Z."/>
            <person name="Nicholson C."/>
            <person name="Noirot C."/>
            <person name="O'Bleness M."/>
            <person name="Paule C.R."/>
            <person name="Poulain J."/>
            <person name="Prion F."/>
            <person name="Qin B."/>
            <person name="Qu C."/>
            <person name="Retzel E.F."/>
            <person name="Riddle C."/>
            <person name="Sallet E."/>
            <person name="Samain S."/>
            <person name="Samson N."/>
            <person name="Sanders I."/>
            <person name="Saurat O."/>
            <person name="Scarpelli C."/>
            <person name="Schiex T."/>
            <person name="Segurens B."/>
            <person name="Severin A.J."/>
            <person name="Sherrier D.J."/>
            <person name="Shi R."/>
            <person name="Sims S."/>
            <person name="Singer S.R."/>
            <person name="Sinharoy S."/>
            <person name="Sterck L."/>
            <person name="Viollet A."/>
            <person name="Wang B.B."/>
            <person name="Wang K."/>
            <person name="Wang M."/>
            <person name="Wang X."/>
            <person name="Warfsmann J."/>
            <person name="Weissenbach J."/>
            <person name="White D.D."/>
            <person name="White J.D."/>
            <person name="Wiley G.B."/>
            <person name="Wincker P."/>
            <person name="Xing Y."/>
            <person name="Yang L."/>
            <person name="Yao Z."/>
            <person name="Ying F."/>
            <person name="Zhai J."/>
            <person name="Zhou L."/>
            <person name="Zuber A."/>
            <person name="Denarie J."/>
            <person name="Dixon R.A."/>
            <person name="May G.D."/>
            <person name="Schwartz D.C."/>
            <person name="Rogers J."/>
            <person name="Quetier F."/>
            <person name="Town C.D."/>
            <person name="Roe B.A."/>
        </authorList>
    </citation>
    <scope>NUCLEOTIDE SEQUENCE [LARGE SCALE GENOMIC DNA]</scope>
    <source>
        <strain evidence="2">A17</strain>
        <strain evidence="4 5">cv. Jemalong A17</strain>
    </source>
</reference>
<reference evidence="2 5" key="2">
    <citation type="journal article" date="2014" name="BMC Genomics">
        <title>An improved genome release (version Mt4.0) for the model legume Medicago truncatula.</title>
        <authorList>
            <person name="Tang H."/>
            <person name="Krishnakumar V."/>
            <person name="Bidwell S."/>
            <person name="Rosen B."/>
            <person name="Chan A."/>
            <person name="Zhou S."/>
            <person name="Gentzbittel L."/>
            <person name="Childs K.L."/>
            <person name="Yandell M."/>
            <person name="Gundlach H."/>
            <person name="Mayer K.F."/>
            <person name="Schwartz D.C."/>
            <person name="Town C.D."/>
        </authorList>
    </citation>
    <scope>GENOME REANNOTATION</scope>
    <source>
        <strain evidence="2">A17</strain>
        <strain evidence="4 5">cv. Jemalong A17</strain>
    </source>
</reference>
<dbReference type="Gramene" id="rna8390">
    <property type="protein sequence ID" value="RHN72646.1"/>
    <property type="gene ID" value="gene8390"/>
</dbReference>
<evidence type="ECO:0000313" key="3">
    <source>
        <dbReference type="EMBL" id="RHN72646.1"/>
    </source>
</evidence>
<dbReference type="InterPro" id="IPR050796">
    <property type="entry name" value="SCF_F-box_component"/>
</dbReference>
<evidence type="ECO:0000313" key="2">
    <source>
        <dbReference type="EMBL" id="KEH36959.1"/>
    </source>
</evidence>
<feature type="domain" description="F-box" evidence="1">
    <location>
        <begin position="7"/>
        <end position="46"/>
    </location>
</feature>
<dbReference type="EnsemblPlants" id="KEH36959">
    <property type="protein sequence ID" value="KEH36959"/>
    <property type="gene ID" value="MTR_2g426090"/>
</dbReference>
<dbReference type="InterPro" id="IPR017451">
    <property type="entry name" value="F-box-assoc_interact_dom"/>
</dbReference>
<dbReference type="Pfam" id="PF07734">
    <property type="entry name" value="FBA_1"/>
    <property type="match status" value="1"/>
</dbReference>
<dbReference type="EMBL" id="PSQE01000002">
    <property type="protein sequence ID" value="RHN72646.1"/>
    <property type="molecule type" value="Genomic_DNA"/>
</dbReference>
<proteinExistence type="predicted"/>
<dbReference type="InterPro" id="IPR006527">
    <property type="entry name" value="F-box-assoc_dom_typ1"/>
</dbReference>
<gene>
    <name evidence="4" type="primary">25488040</name>
    <name evidence="2" type="ordered locus">MTR_2g426090</name>
    <name evidence="3" type="ORF">MtrunA17_Chr2g0290041</name>
</gene>
<dbReference type="SUPFAM" id="SSF81383">
    <property type="entry name" value="F-box domain"/>
    <property type="match status" value="1"/>
</dbReference>
<sequence length="412" mass="46894">MAGDVLLPELLTEILSRLPVKSLLRFRSTSKSLKSIIDSHNFTNLHLKNNSLNFNLILQLNTDLYQLDLPNLTKSMIPLNHPFSTNIAPVTRNSNMGLIGSCNGLIAISYGQIAFRDPNGPNEITIWNPNTRKHRIIPFLPLAIPNILESDNIHRFSLCVHGFGFDPLSGDYKLLRIAWIADPNERSSFVPHVRLFNSKTNSWKIIPAMPYALVYAQNTGVLVENSLHWIMTKKLGGLHPSLIVAFNLTLEIFNVVPLPDVDNSNKSFEIDVDVLGGCLCMTLNYETTEIDVWVMKQYGYRDSWCKLFTMVKSCFHLPLKSLRPLGYLSDGKKVLLRVDFEKLFLYDFRSAQVSYVEGIPDFHDVMFSVGSLVPPSFPVDNSRKKENRTSKSKRSFSFHRDDFLSRGFKLRL</sequence>
<evidence type="ECO:0000313" key="5">
    <source>
        <dbReference type="Proteomes" id="UP000002051"/>
    </source>
</evidence>
<evidence type="ECO:0000259" key="1">
    <source>
        <dbReference type="SMART" id="SM00256"/>
    </source>
</evidence>
<dbReference type="PANTHER" id="PTHR31672:SF13">
    <property type="entry name" value="F-BOX PROTEIN CPR30-LIKE"/>
    <property type="match status" value="1"/>
</dbReference>
<evidence type="ECO:0000313" key="4">
    <source>
        <dbReference type="EnsemblPlants" id="KEH36959"/>
    </source>
</evidence>